<dbReference type="SUPFAM" id="SSF46785">
    <property type="entry name" value="Winged helix' DNA-binding domain"/>
    <property type="match status" value="1"/>
</dbReference>
<protein>
    <submittedName>
        <fullName evidence="3">PadR family transcriptional regulator</fullName>
    </submittedName>
</protein>
<gene>
    <name evidence="3" type="ORF">COB13_15315</name>
</gene>
<dbReference type="Gene3D" id="6.10.140.1570">
    <property type="match status" value="1"/>
</dbReference>
<reference key="1">
    <citation type="submission" date="2017-08" db="EMBL/GenBank/DDBJ databases">
        <title>A dynamic microbial community with high functional redundancy inhabits the cold, oxic subseafloor aquifer.</title>
        <authorList>
            <person name="Tully B.J."/>
            <person name="Wheat C.G."/>
            <person name="Glazer B.T."/>
            <person name="Huber J.A."/>
        </authorList>
    </citation>
    <scope>NUCLEOTIDE SEQUENCE [LARGE SCALE GENOMIC DNA]</scope>
</reference>
<feature type="coiled-coil region" evidence="1">
    <location>
        <begin position="113"/>
        <end position="140"/>
    </location>
</feature>
<dbReference type="InterPro" id="IPR036388">
    <property type="entry name" value="WH-like_DNA-bd_sf"/>
</dbReference>
<evidence type="ECO:0000313" key="3">
    <source>
        <dbReference type="EMBL" id="PCI97587.1"/>
    </source>
</evidence>
<organism evidence="3">
    <name type="scientific">OCS116 cluster bacterium</name>
    <dbReference type="NCBI Taxonomy" id="2030921"/>
    <lineage>
        <taxon>Bacteria</taxon>
        <taxon>Pseudomonadati</taxon>
        <taxon>Pseudomonadota</taxon>
        <taxon>Alphaproteobacteria</taxon>
        <taxon>OCS116 cluster</taxon>
    </lineage>
</organism>
<sequence>MNVRTLCLAILHFGEVTGYEIKKLAEDGKFCYFIEASFGAIYPALTRMFNEGLVTWRSEQQEGKPSRKVYAITDLGRTQFIESLYEEPKPDKYKSEFLLMMLCSNILDKTYVTKLIDKKITEVELELQRLEQSLLTQQSSSEEFVFGYGIHMNKANLEFLHAQRHLVENQDFT</sequence>
<reference evidence="3" key="2">
    <citation type="journal article" date="2018" name="ISME J.">
        <title>A dynamic microbial community with high functional redundancy inhabits the cold, oxic subseafloor aquifer.</title>
        <authorList>
            <person name="Tully B.J."/>
            <person name="Wheat C.G."/>
            <person name="Glazer B.T."/>
            <person name="Huber J.A."/>
        </authorList>
    </citation>
    <scope>NUCLEOTIDE SEQUENCE</scope>
    <source>
        <strain evidence="3">NORP83</strain>
    </source>
</reference>
<dbReference type="Gene3D" id="1.10.10.10">
    <property type="entry name" value="Winged helix-like DNA-binding domain superfamily/Winged helix DNA-binding domain"/>
    <property type="match status" value="1"/>
</dbReference>
<keyword evidence="1" id="KW-0175">Coiled coil</keyword>
<dbReference type="InterPro" id="IPR036390">
    <property type="entry name" value="WH_DNA-bd_sf"/>
</dbReference>
<dbReference type="AlphaFoldDB" id="A0A2A4YTE4"/>
<dbReference type="InterPro" id="IPR005149">
    <property type="entry name" value="Tscrpt_reg_PadR_N"/>
</dbReference>
<comment type="caution">
    <text evidence="3">The sequence shown here is derived from an EMBL/GenBank/DDBJ whole genome shotgun (WGS) entry which is preliminary data.</text>
</comment>
<dbReference type="PANTHER" id="PTHR43252:SF6">
    <property type="entry name" value="NEGATIVE TRANSCRIPTION REGULATOR PADR"/>
    <property type="match status" value="1"/>
</dbReference>
<dbReference type="PANTHER" id="PTHR43252">
    <property type="entry name" value="TRANSCRIPTIONAL REGULATOR YQJI"/>
    <property type="match status" value="1"/>
</dbReference>
<dbReference type="EMBL" id="NVUS01000028">
    <property type="protein sequence ID" value="PCI97587.1"/>
    <property type="molecule type" value="Genomic_DNA"/>
</dbReference>
<proteinExistence type="predicted"/>
<feature type="domain" description="Transcription regulator PadR N-terminal" evidence="2">
    <location>
        <begin position="8"/>
        <end position="80"/>
    </location>
</feature>
<dbReference type="Pfam" id="PF03551">
    <property type="entry name" value="PadR"/>
    <property type="match status" value="1"/>
</dbReference>
<accession>A0A2A4YTE4</accession>
<evidence type="ECO:0000256" key="1">
    <source>
        <dbReference type="SAM" id="Coils"/>
    </source>
</evidence>
<name>A0A2A4YTE4_9PROT</name>
<evidence type="ECO:0000259" key="2">
    <source>
        <dbReference type="Pfam" id="PF03551"/>
    </source>
</evidence>